<dbReference type="NCBIfam" id="NF037968">
    <property type="entry name" value="SemiSWEET_2"/>
    <property type="match status" value="1"/>
</dbReference>
<gene>
    <name evidence="6" type="ORF">KK062_13115</name>
</gene>
<proteinExistence type="predicted"/>
<protein>
    <submittedName>
        <fullName evidence="6">SemiSWEET transporter</fullName>
    </submittedName>
</protein>
<evidence type="ECO:0000256" key="3">
    <source>
        <dbReference type="ARBA" id="ARBA00022989"/>
    </source>
</evidence>
<feature type="transmembrane region" description="Helical" evidence="5">
    <location>
        <begin position="6"/>
        <end position="27"/>
    </location>
</feature>
<dbReference type="RefSeq" id="WP_254084756.1">
    <property type="nucleotide sequence ID" value="NZ_JAHESE010000011.1"/>
</dbReference>
<keyword evidence="4 5" id="KW-0472">Membrane</keyword>
<feature type="transmembrane region" description="Helical" evidence="5">
    <location>
        <begin position="39"/>
        <end position="59"/>
    </location>
</feature>
<dbReference type="Pfam" id="PF04193">
    <property type="entry name" value="PQ-loop"/>
    <property type="match status" value="1"/>
</dbReference>
<evidence type="ECO:0000313" key="7">
    <source>
        <dbReference type="Proteomes" id="UP001319080"/>
    </source>
</evidence>
<dbReference type="GO" id="GO:0051119">
    <property type="term" value="F:sugar transmembrane transporter activity"/>
    <property type="evidence" value="ECO:0007669"/>
    <property type="project" value="InterPro"/>
</dbReference>
<dbReference type="AlphaFoldDB" id="A0AAP2DX15"/>
<dbReference type="Proteomes" id="UP001319080">
    <property type="component" value="Unassembled WGS sequence"/>
</dbReference>
<reference evidence="6 7" key="1">
    <citation type="submission" date="2021-05" db="EMBL/GenBank/DDBJ databases">
        <title>A Polyphasic approach of four new species of the genus Ohtaekwangia: Ohtaekwangia histidinii sp. nov., Ohtaekwangia cretensis sp. nov., Ohtaekwangia indiensis sp. nov., Ohtaekwangia reichenbachii sp. nov. from diverse environment.</title>
        <authorList>
            <person name="Octaviana S."/>
        </authorList>
    </citation>
    <scope>NUCLEOTIDE SEQUENCE [LARGE SCALE GENOMIC DNA]</scope>
    <source>
        <strain evidence="6 7">PWU5</strain>
    </source>
</reference>
<dbReference type="InterPro" id="IPR006603">
    <property type="entry name" value="PQ-loop_rpt"/>
</dbReference>
<evidence type="ECO:0000256" key="2">
    <source>
        <dbReference type="ARBA" id="ARBA00022692"/>
    </source>
</evidence>
<evidence type="ECO:0000256" key="1">
    <source>
        <dbReference type="ARBA" id="ARBA00004141"/>
    </source>
</evidence>
<evidence type="ECO:0000313" key="6">
    <source>
        <dbReference type="EMBL" id="MBT1709175.1"/>
    </source>
</evidence>
<sequence>MVSETWIQIIGLAAGVCTAVSLLPQLIKIIREKRAEQLSLFYLFTLLLGLGLWTAYGVLRSDLPIILTNIASAALNISVIILSVKYRKPQS</sequence>
<keyword evidence="2 5" id="KW-0812">Transmembrane</keyword>
<dbReference type="SMART" id="SM00679">
    <property type="entry name" value="CTNS"/>
    <property type="match status" value="1"/>
</dbReference>
<feature type="transmembrane region" description="Helical" evidence="5">
    <location>
        <begin position="65"/>
        <end position="84"/>
    </location>
</feature>
<accession>A0AAP2DX15</accession>
<organism evidence="6 7">
    <name type="scientific">Dawidia cretensis</name>
    <dbReference type="NCBI Taxonomy" id="2782350"/>
    <lineage>
        <taxon>Bacteria</taxon>
        <taxon>Pseudomonadati</taxon>
        <taxon>Bacteroidota</taxon>
        <taxon>Cytophagia</taxon>
        <taxon>Cytophagales</taxon>
        <taxon>Chryseotaleaceae</taxon>
        <taxon>Dawidia</taxon>
    </lineage>
</organism>
<evidence type="ECO:0000256" key="5">
    <source>
        <dbReference type="SAM" id="Phobius"/>
    </source>
</evidence>
<dbReference type="InterPro" id="IPR047662">
    <property type="entry name" value="SemiSWEET"/>
</dbReference>
<keyword evidence="3 5" id="KW-1133">Transmembrane helix</keyword>
<dbReference type="GO" id="GO:0016020">
    <property type="term" value="C:membrane"/>
    <property type="evidence" value="ECO:0007669"/>
    <property type="project" value="UniProtKB-SubCell"/>
</dbReference>
<keyword evidence="7" id="KW-1185">Reference proteome</keyword>
<evidence type="ECO:0000256" key="4">
    <source>
        <dbReference type="ARBA" id="ARBA00023136"/>
    </source>
</evidence>
<dbReference type="EMBL" id="JAHESE010000011">
    <property type="protein sequence ID" value="MBT1709175.1"/>
    <property type="molecule type" value="Genomic_DNA"/>
</dbReference>
<name>A0AAP2DX15_9BACT</name>
<comment type="subcellular location">
    <subcellularLocation>
        <location evidence="1">Membrane</location>
        <topology evidence="1">Multi-pass membrane protein</topology>
    </subcellularLocation>
</comment>
<comment type="caution">
    <text evidence="6">The sequence shown here is derived from an EMBL/GenBank/DDBJ whole genome shotgun (WGS) entry which is preliminary data.</text>
</comment>
<dbReference type="Gene3D" id="1.20.1280.290">
    <property type="match status" value="1"/>
</dbReference>